<organism evidence="2">
    <name type="scientific">Levilinea saccharolytica</name>
    <dbReference type="NCBI Taxonomy" id="229921"/>
    <lineage>
        <taxon>Bacteria</taxon>
        <taxon>Bacillati</taxon>
        <taxon>Chloroflexota</taxon>
        <taxon>Anaerolineae</taxon>
        <taxon>Anaerolineales</taxon>
        <taxon>Anaerolineaceae</taxon>
        <taxon>Levilinea</taxon>
    </lineage>
</organism>
<gene>
    <name evidence="2" type="ORF">LSAC_03619</name>
</gene>
<dbReference type="OrthoDB" id="196319at2"/>
<dbReference type="AlphaFoldDB" id="A0A0M8JQG3"/>
<dbReference type="RefSeq" id="WP_062419957.1">
    <property type="nucleotide sequence ID" value="NZ_BBXZ01000188.1"/>
</dbReference>
<dbReference type="InterPro" id="IPR000387">
    <property type="entry name" value="Tyr_Pase_dom"/>
</dbReference>
<evidence type="ECO:0000259" key="1">
    <source>
        <dbReference type="PROSITE" id="PS50056"/>
    </source>
</evidence>
<sequence length="192" mass="21037">MSLPPPIPNAYWVLPGQFMAGAYPAVPYSDEATRTLLSRLLDRGLRCFINLAQPGEAPDYQRLLHEQANWLGVTAHYHAFPLETAPVIEPARMIAILDQIDSALEEGQGVYVHCRAGIGRTGAVVGCFWVRRGLSGAQALAQITALRAELTAEPPHRGMPSPDSQPLRDLILRWDALDPRRKTPAPGETKGK</sequence>
<reference evidence="2" key="1">
    <citation type="journal article" date="2015" name="Genome Announc.">
        <title>Draft Genome Sequences of Anaerolinea thermolimosa IMO-1, Bellilinea caldifistulae GOMI-1, Leptolinea tardivitalis YMTK-2, Levilinea saccharolytica KIBI-1, Longilinea arvoryzae KOME-1, Previously Described as Members of the Class Anaerolineae (Chloroflexi).</title>
        <authorList>
            <person name="Matsuura N."/>
            <person name="Tourlousse M.D."/>
            <person name="Ohashi A."/>
            <person name="Hugenholtz P."/>
            <person name="Sekiguchi Y."/>
        </authorList>
    </citation>
    <scope>NUCLEOTIDE SEQUENCE</scope>
    <source>
        <strain evidence="2">KIBI-1</strain>
    </source>
</reference>
<evidence type="ECO:0000313" key="2">
    <source>
        <dbReference type="EMBL" id="GAP19707.1"/>
    </source>
</evidence>
<dbReference type="SUPFAM" id="SSF52799">
    <property type="entry name" value="(Phosphotyrosine protein) phosphatases II"/>
    <property type="match status" value="1"/>
</dbReference>
<protein>
    <recommendedName>
        <fullName evidence="1">Tyrosine specific protein phosphatases domain-containing protein</fullName>
    </recommendedName>
</protein>
<dbReference type="PROSITE" id="PS00383">
    <property type="entry name" value="TYR_PHOSPHATASE_1"/>
    <property type="match status" value="1"/>
</dbReference>
<dbReference type="InterPro" id="IPR029021">
    <property type="entry name" value="Prot-tyrosine_phosphatase-like"/>
</dbReference>
<dbReference type="Gene3D" id="3.90.190.10">
    <property type="entry name" value="Protein tyrosine phosphatase superfamily"/>
    <property type="match status" value="1"/>
</dbReference>
<name>A0A0M8JQG3_9CHLR</name>
<accession>A0A0M8JQG3</accession>
<feature type="domain" description="Tyrosine specific protein phosphatases" evidence="1">
    <location>
        <begin position="91"/>
        <end position="158"/>
    </location>
</feature>
<dbReference type="PROSITE" id="PS50056">
    <property type="entry name" value="TYR_PHOSPHATASE_2"/>
    <property type="match status" value="1"/>
</dbReference>
<dbReference type="InterPro" id="IPR016130">
    <property type="entry name" value="Tyr_Pase_AS"/>
</dbReference>
<proteinExistence type="predicted"/>
<dbReference type="EMBL" id="DF967975">
    <property type="protein sequence ID" value="GAP19707.1"/>
    <property type="molecule type" value="Genomic_DNA"/>
</dbReference>
<dbReference type="Pfam" id="PF22785">
    <property type="entry name" value="Tc-R-P"/>
    <property type="match status" value="1"/>
</dbReference>